<sequence>MALLVENGGFLFFLKIMIITFEVFGSVAGLDIRLGMLSPFRHPRLAWENNAAAATIAIERAQNAGILTNHNITVIWRDDECSSVGGAGKAVLLRTVDDVDVFIGPPCSTATQPVGQLASFWNFPIFSQASSDPVLEDKTTYKTLIRLGPPFNKLGRAFVEIFKYFNWNRVVMISRRKTDNKRVFCDYSSRSSEEVFRLHNITLADWMQIDE</sequence>
<comment type="subcellular location">
    <subcellularLocation>
        <location evidence="1">Membrane</location>
    </subcellularLocation>
</comment>
<name>A0AA89C2H4_PINIB</name>
<dbReference type="Pfam" id="PF01094">
    <property type="entry name" value="ANF_receptor"/>
    <property type="match status" value="1"/>
</dbReference>
<dbReference type="GO" id="GO:0038023">
    <property type="term" value="F:signaling receptor activity"/>
    <property type="evidence" value="ECO:0007669"/>
    <property type="project" value="TreeGrafter"/>
</dbReference>
<dbReference type="SUPFAM" id="SSF53822">
    <property type="entry name" value="Periplasmic binding protein-like I"/>
    <property type="match status" value="1"/>
</dbReference>
<keyword evidence="2 5" id="KW-0812">Transmembrane</keyword>
<gene>
    <name evidence="7" type="ORF">FSP39_004017</name>
</gene>
<protein>
    <recommendedName>
        <fullName evidence="6">Receptor ligand binding region domain-containing protein</fullName>
    </recommendedName>
</protein>
<dbReference type="InterPro" id="IPR052612">
    <property type="entry name" value="ANP_Clearance_Receptor"/>
</dbReference>
<keyword evidence="8" id="KW-1185">Reference proteome</keyword>
<evidence type="ECO:0000256" key="2">
    <source>
        <dbReference type="ARBA" id="ARBA00022692"/>
    </source>
</evidence>
<evidence type="ECO:0000256" key="5">
    <source>
        <dbReference type="SAM" id="Phobius"/>
    </source>
</evidence>
<keyword evidence="3 5" id="KW-1133">Transmembrane helix</keyword>
<evidence type="ECO:0000313" key="7">
    <source>
        <dbReference type="EMBL" id="KAK3096856.1"/>
    </source>
</evidence>
<dbReference type="Proteomes" id="UP001186944">
    <property type="component" value="Unassembled WGS sequence"/>
</dbReference>
<evidence type="ECO:0000256" key="4">
    <source>
        <dbReference type="ARBA" id="ARBA00023136"/>
    </source>
</evidence>
<evidence type="ECO:0000256" key="3">
    <source>
        <dbReference type="ARBA" id="ARBA00022989"/>
    </source>
</evidence>
<feature type="domain" description="Receptor ligand binding region" evidence="6">
    <location>
        <begin position="51"/>
        <end position="179"/>
    </location>
</feature>
<dbReference type="Gene3D" id="3.40.50.2300">
    <property type="match status" value="2"/>
</dbReference>
<dbReference type="PANTHER" id="PTHR44755">
    <property type="entry name" value="NATRIURETIC PEPTIDE RECEPTOR 3-RELATED"/>
    <property type="match status" value="1"/>
</dbReference>
<dbReference type="InterPro" id="IPR001828">
    <property type="entry name" value="ANF_lig-bd_rcpt"/>
</dbReference>
<evidence type="ECO:0000256" key="1">
    <source>
        <dbReference type="ARBA" id="ARBA00004370"/>
    </source>
</evidence>
<dbReference type="AlphaFoldDB" id="A0AA89C2H4"/>
<comment type="caution">
    <text evidence="7">The sequence shown here is derived from an EMBL/GenBank/DDBJ whole genome shotgun (WGS) entry which is preliminary data.</text>
</comment>
<dbReference type="GO" id="GO:0007165">
    <property type="term" value="P:signal transduction"/>
    <property type="evidence" value="ECO:0007669"/>
    <property type="project" value="TreeGrafter"/>
</dbReference>
<organism evidence="7 8">
    <name type="scientific">Pinctada imbricata</name>
    <name type="common">Atlantic pearl-oyster</name>
    <name type="synonym">Pinctada martensii</name>
    <dbReference type="NCBI Taxonomy" id="66713"/>
    <lineage>
        <taxon>Eukaryota</taxon>
        <taxon>Metazoa</taxon>
        <taxon>Spiralia</taxon>
        <taxon>Lophotrochozoa</taxon>
        <taxon>Mollusca</taxon>
        <taxon>Bivalvia</taxon>
        <taxon>Autobranchia</taxon>
        <taxon>Pteriomorphia</taxon>
        <taxon>Pterioida</taxon>
        <taxon>Pterioidea</taxon>
        <taxon>Pteriidae</taxon>
        <taxon>Pinctada</taxon>
    </lineage>
</organism>
<dbReference type="GO" id="GO:0016020">
    <property type="term" value="C:membrane"/>
    <property type="evidence" value="ECO:0007669"/>
    <property type="project" value="UniProtKB-SubCell"/>
</dbReference>
<proteinExistence type="predicted"/>
<dbReference type="GO" id="GO:0017046">
    <property type="term" value="F:peptide hormone binding"/>
    <property type="evidence" value="ECO:0007669"/>
    <property type="project" value="TreeGrafter"/>
</dbReference>
<accession>A0AA89C2H4</accession>
<dbReference type="CDD" id="cd06352">
    <property type="entry name" value="PBP1_NPR_GC-like"/>
    <property type="match status" value="1"/>
</dbReference>
<reference evidence="7" key="1">
    <citation type="submission" date="2019-08" db="EMBL/GenBank/DDBJ databases">
        <title>The improved chromosome-level genome for the pearl oyster Pinctada fucata martensii using PacBio sequencing and Hi-C.</title>
        <authorList>
            <person name="Zheng Z."/>
        </authorList>
    </citation>
    <scope>NUCLEOTIDE SEQUENCE</scope>
    <source>
        <strain evidence="7">ZZ-2019</strain>
        <tissue evidence="7">Adductor muscle</tissue>
    </source>
</reference>
<dbReference type="InterPro" id="IPR028082">
    <property type="entry name" value="Peripla_BP_I"/>
</dbReference>
<keyword evidence="4 5" id="KW-0472">Membrane</keyword>
<dbReference type="PANTHER" id="PTHR44755:SF8">
    <property type="entry name" value="RECEPTOR LIGAND BINDING REGION DOMAIN-CONTAINING PROTEIN"/>
    <property type="match status" value="1"/>
</dbReference>
<feature type="transmembrane region" description="Helical" evidence="5">
    <location>
        <begin position="12"/>
        <end position="34"/>
    </location>
</feature>
<dbReference type="EMBL" id="VSWD01000007">
    <property type="protein sequence ID" value="KAK3096856.1"/>
    <property type="molecule type" value="Genomic_DNA"/>
</dbReference>
<evidence type="ECO:0000259" key="6">
    <source>
        <dbReference type="Pfam" id="PF01094"/>
    </source>
</evidence>
<evidence type="ECO:0000313" key="8">
    <source>
        <dbReference type="Proteomes" id="UP001186944"/>
    </source>
</evidence>